<name>A0A2M8KUC0_9BACT</name>
<gene>
    <name evidence="1" type="ORF">COU89_02875</name>
</gene>
<protein>
    <submittedName>
        <fullName evidence="1">Uncharacterized protein</fullName>
    </submittedName>
</protein>
<dbReference type="EMBL" id="PFEE01000061">
    <property type="protein sequence ID" value="PJE63528.1"/>
    <property type="molecule type" value="Genomic_DNA"/>
</dbReference>
<feature type="non-terminal residue" evidence="1">
    <location>
        <position position="1"/>
    </location>
</feature>
<organism evidence="1 2">
    <name type="scientific">Candidatus Roizmanbacteria bacterium CG10_big_fil_rev_8_21_14_0_10_45_7</name>
    <dbReference type="NCBI Taxonomy" id="1974854"/>
    <lineage>
        <taxon>Bacteria</taxon>
        <taxon>Candidatus Roizmaniibacteriota</taxon>
    </lineage>
</organism>
<evidence type="ECO:0000313" key="2">
    <source>
        <dbReference type="Proteomes" id="UP000231569"/>
    </source>
</evidence>
<dbReference type="Proteomes" id="UP000231569">
    <property type="component" value="Unassembled WGS sequence"/>
</dbReference>
<reference evidence="2" key="1">
    <citation type="submission" date="2017-09" db="EMBL/GenBank/DDBJ databases">
        <title>Depth-based differentiation of microbial function through sediment-hosted aquifers and enrichment of novel symbionts in the deep terrestrial subsurface.</title>
        <authorList>
            <person name="Probst A.J."/>
            <person name="Ladd B."/>
            <person name="Jarett J.K."/>
            <person name="Geller-Mcgrath D.E."/>
            <person name="Sieber C.M.K."/>
            <person name="Emerson J.B."/>
            <person name="Anantharaman K."/>
            <person name="Thomas B.C."/>
            <person name="Malmstrom R."/>
            <person name="Stieglmeier M."/>
            <person name="Klingl A."/>
            <person name="Woyke T."/>
            <person name="Ryan C.M."/>
            <person name="Banfield J.F."/>
        </authorList>
    </citation>
    <scope>NUCLEOTIDE SEQUENCE [LARGE SCALE GENOMIC DNA]</scope>
</reference>
<evidence type="ECO:0000313" key="1">
    <source>
        <dbReference type="EMBL" id="PJE63528.1"/>
    </source>
</evidence>
<accession>A0A2M8KUC0</accession>
<dbReference type="AlphaFoldDB" id="A0A2M8KUC0"/>
<proteinExistence type="predicted"/>
<sequence length="178" mass="19747">RLRRDSRVLSSLKSLSIPPEAIDFVYRPDTLGAFQAMYSMLTDLTIDSYEKMKQVRLPLTQMLAYFGVPLTEGARATLPDGFSSFALLNFLGNAKEHGVNGELEFEMKANKYGTHYRVSNESKTSWNKEYLDPGVKGSDSKGSGMGVALGIMFAQAGEYDIRVPAEGTKNIEFILSKK</sequence>
<comment type="caution">
    <text evidence="1">The sequence shown here is derived from an EMBL/GenBank/DDBJ whole genome shotgun (WGS) entry which is preliminary data.</text>
</comment>